<proteinExistence type="evidence at transcript level"/>
<evidence type="ECO:0000313" key="2">
    <source>
        <dbReference type="EMBL" id="ACD12009.1"/>
    </source>
</evidence>
<feature type="signal peptide" evidence="1">
    <location>
        <begin position="1"/>
        <end position="21"/>
    </location>
</feature>
<reference evidence="2" key="1">
    <citation type="submission" date="2007-10" db="EMBL/GenBank/DDBJ databases">
        <title>Classification and functional annotation of ESTs from venom glands of Isometrus maculatus.</title>
        <authorList>
            <person name="Li W."/>
            <person name="Ma Y."/>
            <person name="Zhao R."/>
            <person name="Cao Z."/>
        </authorList>
    </citation>
    <scope>NUCLEOTIDE SEQUENCE</scope>
    <source>
        <tissue evidence="2">Venom gland</tissue>
    </source>
</reference>
<accession>A0A0U1S639</accession>
<protein>
    <recommendedName>
        <fullName evidence="3">Invertebrate defensins family profile domain-containing protein</fullName>
    </recommendedName>
</protein>
<sequence>MNRVKLFIIMISVLTLTMCDASRKVRSSLNCKDLCMKTGYHGKIGNCKCGFTIFTKRIYEDEETSPIFPSSYSSPSSHDRVYEKIIERNLKTLLKFNPAFSNYK</sequence>
<feature type="chain" id="PRO_5006829159" description="Invertebrate defensins family profile domain-containing protein" evidence="1">
    <location>
        <begin position="22"/>
        <end position="104"/>
    </location>
</feature>
<evidence type="ECO:0008006" key="3">
    <source>
        <dbReference type="Google" id="ProtNLM"/>
    </source>
</evidence>
<dbReference type="EMBL" id="EU252461">
    <property type="protein sequence ID" value="ACD12009.1"/>
    <property type="molecule type" value="mRNA"/>
</dbReference>
<keyword evidence="1" id="KW-0732">Signal</keyword>
<organism evidence="2">
    <name type="scientific">Isometrus maculatus</name>
    <name type="common">Lesser brown scorpion</name>
    <name type="synonym">Scorpio maculatus</name>
    <dbReference type="NCBI Taxonomy" id="497827"/>
    <lineage>
        <taxon>Eukaryota</taxon>
        <taxon>Metazoa</taxon>
        <taxon>Ecdysozoa</taxon>
        <taxon>Arthropoda</taxon>
        <taxon>Chelicerata</taxon>
        <taxon>Arachnida</taxon>
        <taxon>Scorpiones</taxon>
        <taxon>Buthida</taxon>
        <taxon>Buthoidea</taxon>
        <taxon>Buthidae</taxon>
        <taxon>Isometrus</taxon>
    </lineage>
</organism>
<name>A0A0U1S639_ISOMC</name>
<dbReference type="AlphaFoldDB" id="A0A0U1S639"/>
<evidence type="ECO:0000256" key="1">
    <source>
        <dbReference type="SAM" id="SignalP"/>
    </source>
</evidence>